<evidence type="ECO:0000313" key="2">
    <source>
        <dbReference type="Proteomes" id="UP001148662"/>
    </source>
</evidence>
<keyword evidence="2" id="KW-1185">Reference proteome</keyword>
<name>A0ACC1TCK6_9APHY</name>
<dbReference type="Proteomes" id="UP001148662">
    <property type="component" value="Unassembled WGS sequence"/>
</dbReference>
<protein>
    <submittedName>
        <fullName evidence="1">Uncharacterized protein</fullName>
    </submittedName>
</protein>
<organism evidence="1 2">
    <name type="scientific">Phlebia brevispora</name>
    <dbReference type="NCBI Taxonomy" id="194682"/>
    <lineage>
        <taxon>Eukaryota</taxon>
        <taxon>Fungi</taxon>
        <taxon>Dikarya</taxon>
        <taxon>Basidiomycota</taxon>
        <taxon>Agaricomycotina</taxon>
        <taxon>Agaricomycetes</taxon>
        <taxon>Polyporales</taxon>
        <taxon>Meruliaceae</taxon>
        <taxon>Phlebia</taxon>
    </lineage>
</organism>
<accession>A0ACC1TCK6</accession>
<reference evidence="1" key="1">
    <citation type="submission" date="2022-07" db="EMBL/GenBank/DDBJ databases">
        <title>Genome Sequence of Phlebia brevispora.</title>
        <authorList>
            <person name="Buettner E."/>
        </authorList>
    </citation>
    <scope>NUCLEOTIDE SEQUENCE</scope>
    <source>
        <strain evidence="1">MPL23</strain>
    </source>
</reference>
<gene>
    <name evidence="1" type="ORF">NM688_g1162</name>
</gene>
<evidence type="ECO:0000313" key="1">
    <source>
        <dbReference type="EMBL" id="KAJ3558005.1"/>
    </source>
</evidence>
<proteinExistence type="predicted"/>
<sequence length="303" mass="33729">MAFGPLQTRSKDGVVQTYETALSKPSLSYLCRPEATSVTFDRTGSKLAVTFLSYYPTIYGLTDPIPLAICSGHNHPDGTPVLEGERTYVNSCTMKHGSFGGPGLDSDEYYSAGSDDFCAYIWKIPSIDELTYLRETVTADVWKSEGSERIAFTAFPTKDRHIPVDLSTPLCRLRGHKSIVNTALFHPYLPLILTAGVERHILLHSATSIASCVENLQFTPREVRQLPGPNMEDRRRMIRALTSGIDLDDDANTIALFDEILRSEGETDVFDTRRWDPDSDEEPDDNNSSEDEDSESSGVYLNE</sequence>
<dbReference type="EMBL" id="JANHOG010000116">
    <property type="protein sequence ID" value="KAJ3558005.1"/>
    <property type="molecule type" value="Genomic_DNA"/>
</dbReference>
<comment type="caution">
    <text evidence="1">The sequence shown here is derived from an EMBL/GenBank/DDBJ whole genome shotgun (WGS) entry which is preliminary data.</text>
</comment>